<dbReference type="STRING" id="988480.A0A075ASN2"/>
<dbReference type="PANTHER" id="PTHR21963:SF1">
    <property type="entry name" value="SPERM-ASSOCIATED ANTIGEN 17"/>
    <property type="match status" value="1"/>
</dbReference>
<protein>
    <submittedName>
        <fullName evidence="2">Uncharacterized protein</fullName>
    </submittedName>
</protein>
<name>A0A075ASN2_ROZAC</name>
<dbReference type="Pfam" id="PF14874">
    <property type="entry name" value="PapD-like"/>
    <property type="match status" value="1"/>
</dbReference>
<sequence>MPKEKKETQQTLQLSSIHKQSLNENGWKVCKIFLYSDPNSIPQSGKQADILTQLTDTILIGNRPRFSYINSKDIIQFILETAKIYDCSFAAKPIIDSNGGKLDGISAELLAKVIKTYLLVLKKNALEQKAALAAQAKAEAEAMALEADAKKKGVRSKSPTKAKGSADKKKKKPRERIIGDEPAEGPNVYYVFRDMNVEVIEWLEKECDIGIDLCYCQGSKVEELNKVVLNEKNTDSLIKQMIVKQIPNDINDGKTLFDNLAKTIYDIFEKKKMWKTLYERTKVLPVNKKIENVDMRYYNSILNDVPMESVTVELIIEAIIEDVIHGEEMIKQSQLLDSESANNLTSNIFKVYTDYLNVHNTDSLTNNNYNFASEERNLPVIMFGDELFEKSQSIKGNIKFEVLNKLEKNNIIESKYDRVDLNDTFLRGDDSNVKYKKLNMLFGGQCDPLTERQLILLEFEAIMDYIKGQRDDSEEQSSNHENEEITVTVEDESKTENDRVENVALNSNNSSNANANANANVSNNLNPNNLGFNGFFEQIRDVPVNLVPSNQPAIPSVPIIITENEKEIPVKKIRFPKFDSSQYNIHEYLDPTVFSQRLQGLINEFPKLYIQEYPDERFKLLVLKEFNDQDIQSDLANGGPLKETKQGFLNHGHNCYEYNVKYFHSFIINKNIPISEFICGNQILDTGDSHLVGGDDNQSFYPCDGSQIKIQNFHSKNNSFKRKLVLFKNHTFSYQNKIFSAHFDDDTIISISKSPNKKLSIALNDGTLVELLADGSILTVDPVESDENFKFCVIKRNGSLYYFNENSKEGAVYLNNGKITKTNHLGISSVVEMDDIPDSRINTSNFNQNQLIVQHFPEHNQTIVTRGDLTVATLQGSTLTVEYPNSTKITTTLKKHIKFSKSEIDLNSTNQISVEKGPLNVQFSDDGLNISIRDIKIDFSSKTKITRTNNSEIWVDGDNVYFKLPTFTTINPKQDYRLIYTFNLHDAQISVKSVFNTETLISTVNELFYNAFCQEMESIQSKLDETFNNMKKSTASISNSVQLLSAAIKKESNPIHQMLTTKSFPFFSRDPMFGPKLFLVKEDGSAIEFLKYDDLIPFLVKEVAKDCHVVEKPLEESDGICLTFLKKKNDTKNPYILYRQIIYYPPCSLTEKKSLVEDLNILEQEWANEDLKSNLALNEHPPTFSFVTFSGSSMTHKDILQKYHQIELNKKAQQEIQAKLKRKFNKENRPNSSLIHRQSYSCTGRDKINLDKSSKLENNKLLGKVWSNYCQRMEKARKNVCYFDSEAGKSFLKKQQTNKPVEKLPVSNVLPISPLELALPVDSFKNIPIYIPDSVKDYRIGKIENQEELKSQLKAPKKQLEKQPLNQKQELPKKKKVSLVYENKNLKLPSYMKCGQPGLKLNVTLEGPVHKRLYTASTASIKSEKLAQGIVLSPNKLDFGILCQGFKYRTVLNIYNVGVDSCRFKIKPFPKDSRIKLTYDPGLIAAGMSVKVKVDLETSLPNPQMVSFDFKDSIQIDTEFSAYDEKKKKEKKALHSKDIKLISADGQKEEIPIDELY</sequence>
<feature type="region of interest" description="Disordered" evidence="1">
    <location>
        <begin position="470"/>
        <end position="497"/>
    </location>
</feature>
<dbReference type="GO" id="GO:1990716">
    <property type="term" value="C:axonemal central apparatus"/>
    <property type="evidence" value="ECO:0007669"/>
    <property type="project" value="TreeGrafter"/>
</dbReference>
<organism evidence="2 3">
    <name type="scientific">Rozella allomycis (strain CSF55)</name>
    <dbReference type="NCBI Taxonomy" id="988480"/>
    <lineage>
        <taxon>Eukaryota</taxon>
        <taxon>Fungi</taxon>
        <taxon>Fungi incertae sedis</taxon>
        <taxon>Cryptomycota</taxon>
        <taxon>Cryptomycota incertae sedis</taxon>
        <taxon>Rozella</taxon>
    </lineage>
</organism>
<dbReference type="Proteomes" id="UP000030755">
    <property type="component" value="Unassembled WGS sequence"/>
</dbReference>
<dbReference type="InterPro" id="IPR026173">
    <property type="entry name" value="SPAG17"/>
</dbReference>
<accession>A0A075ASN2</accession>
<feature type="compositionally biased region" description="Basic and acidic residues" evidence="1">
    <location>
        <begin position="470"/>
        <end position="483"/>
    </location>
</feature>
<dbReference type="EMBL" id="KE561209">
    <property type="protein sequence ID" value="EPZ31721.1"/>
    <property type="molecule type" value="Genomic_DNA"/>
</dbReference>
<gene>
    <name evidence="2" type="ORF">O9G_000200</name>
</gene>
<dbReference type="PANTHER" id="PTHR21963">
    <property type="entry name" value="PF6"/>
    <property type="match status" value="1"/>
</dbReference>
<evidence type="ECO:0000313" key="3">
    <source>
        <dbReference type="Proteomes" id="UP000030755"/>
    </source>
</evidence>
<dbReference type="HOGENOM" id="CLU_246103_0_0_1"/>
<evidence type="ECO:0000313" key="2">
    <source>
        <dbReference type="EMBL" id="EPZ31721.1"/>
    </source>
</evidence>
<dbReference type="InterPro" id="IPR013783">
    <property type="entry name" value="Ig-like_fold"/>
</dbReference>
<evidence type="ECO:0000256" key="1">
    <source>
        <dbReference type="SAM" id="MobiDB-lite"/>
    </source>
</evidence>
<dbReference type="GO" id="GO:1904158">
    <property type="term" value="P:axonemal central apparatus assembly"/>
    <property type="evidence" value="ECO:0007669"/>
    <property type="project" value="TreeGrafter"/>
</dbReference>
<proteinExistence type="predicted"/>
<dbReference type="Gene3D" id="2.60.40.10">
    <property type="entry name" value="Immunoglobulins"/>
    <property type="match status" value="1"/>
</dbReference>
<dbReference type="OrthoDB" id="10257153at2759"/>
<feature type="region of interest" description="Disordered" evidence="1">
    <location>
        <begin position="150"/>
        <end position="180"/>
    </location>
</feature>
<keyword evidence="3" id="KW-1185">Reference proteome</keyword>
<reference evidence="2 3" key="1">
    <citation type="journal article" date="2013" name="Curr. Biol.">
        <title>Shared signatures of parasitism and phylogenomics unite Cryptomycota and microsporidia.</title>
        <authorList>
            <person name="James T.Y."/>
            <person name="Pelin A."/>
            <person name="Bonen L."/>
            <person name="Ahrendt S."/>
            <person name="Sain D."/>
            <person name="Corradi N."/>
            <person name="Stajich J.E."/>
        </authorList>
    </citation>
    <scope>NUCLEOTIDE SEQUENCE [LARGE SCALE GENOMIC DNA]</scope>
    <source>
        <strain evidence="2 3">CSF55</strain>
    </source>
</reference>